<dbReference type="SUPFAM" id="SSF53850">
    <property type="entry name" value="Periplasmic binding protein-like II"/>
    <property type="match status" value="1"/>
</dbReference>
<dbReference type="InterPro" id="IPR036388">
    <property type="entry name" value="WH-like_DNA-bd_sf"/>
</dbReference>
<dbReference type="Gene3D" id="3.40.190.10">
    <property type="entry name" value="Periplasmic binding protein-like II"/>
    <property type="match status" value="2"/>
</dbReference>
<dbReference type="Gene3D" id="1.10.10.10">
    <property type="entry name" value="Winged helix-like DNA-binding domain superfamily/Winged helix DNA-binding domain"/>
    <property type="match status" value="1"/>
</dbReference>
<dbReference type="PRINTS" id="PR00039">
    <property type="entry name" value="HTHLYSR"/>
</dbReference>
<keyword evidence="3" id="KW-0238">DNA-binding</keyword>
<organism evidence="6 7">
    <name type="scientific">Tianweitania aestuarii</name>
    <dbReference type="NCBI Taxonomy" id="2814886"/>
    <lineage>
        <taxon>Bacteria</taxon>
        <taxon>Pseudomonadati</taxon>
        <taxon>Pseudomonadota</taxon>
        <taxon>Alphaproteobacteria</taxon>
        <taxon>Hyphomicrobiales</taxon>
        <taxon>Phyllobacteriaceae</taxon>
        <taxon>Tianweitania</taxon>
    </lineage>
</organism>
<evidence type="ECO:0000256" key="1">
    <source>
        <dbReference type="ARBA" id="ARBA00009437"/>
    </source>
</evidence>
<dbReference type="Proteomes" id="UP001297272">
    <property type="component" value="Unassembled WGS sequence"/>
</dbReference>
<comment type="similarity">
    <text evidence="1">Belongs to the LysR transcriptional regulatory family.</text>
</comment>
<dbReference type="InterPro" id="IPR036390">
    <property type="entry name" value="WH_DNA-bd_sf"/>
</dbReference>
<evidence type="ECO:0000259" key="5">
    <source>
        <dbReference type="PROSITE" id="PS50931"/>
    </source>
</evidence>
<dbReference type="EMBL" id="JAFMNX010000003">
    <property type="protein sequence ID" value="MBS9721452.1"/>
    <property type="molecule type" value="Genomic_DNA"/>
</dbReference>
<sequence length="345" mass="38142">MAMPAPTRQNREQFVELSSLAVFSAIAEERSLTAAGKKINLTQSAVSQILKSIESAMGVQLIDRSARPLRLTLAGIRFHTYAESMLSEARKITTSVRESARTSLPKIRLGSIDSITSTFGPHMVPQLQGRAEQLTLRSGINATMRDALLAREVDLIITSDPFDAEDHLERHEICRDPLLVVTPSEYPHLSLDGLKGLAKQLPLIRYSRRSSLGVQIDIHLRRLGLEPADRFEIDTSDAVLSMVCASPGWAVSSAICLLQARHFIGKARATHLPGPTATRRIYLIARQGEHGDTPRQVAQICRSVMQDKLLPEISLLAPWLDQDAFNIALDIQDHASSSKYSVKER</sequence>
<dbReference type="Pfam" id="PF00126">
    <property type="entry name" value="HTH_1"/>
    <property type="match status" value="1"/>
</dbReference>
<feature type="domain" description="HTH lysR-type" evidence="5">
    <location>
        <begin position="15"/>
        <end position="72"/>
    </location>
</feature>
<proteinExistence type="inferred from homology"/>
<dbReference type="PANTHER" id="PTHR30126">
    <property type="entry name" value="HTH-TYPE TRANSCRIPTIONAL REGULATOR"/>
    <property type="match status" value="1"/>
</dbReference>
<gene>
    <name evidence="6" type="ORF">JYU29_12230</name>
</gene>
<name>A0ABS5S0J9_9HYPH</name>
<evidence type="ECO:0000256" key="2">
    <source>
        <dbReference type="ARBA" id="ARBA00023015"/>
    </source>
</evidence>
<dbReference type="RefSeq" id="WP_213985114.1">
    <property type="nucleotide sequence ID" value="NZ_JAFMNX010000003.1"/>
</dbReference>
<dbReference type="InterPro" id="IPR000847">
    <property type="entry name" value="LysR_HTH_N"/>
</dbReference>
<evidence type="ECO:0000313" key="6">
    <source>
        <dbReference type="EMBL" id="MBS9721452.1"/>
    </source>
</evidence>
<keyword evidence="7" id="KW-1185">Reference proteome</keyword>
<dbReference type="InterPro" id="IPR005119">
    <property type="entry name" value="LysR_subst-bd"/>
</dbReference>
<dbReference type="PANTHER" id="PTHR30126:SF40">
    <property type="entry name" value="HTH-TYPE TRANSCRIPTIONAL REGULATOR GLTR"/>
    <property type="match status" value="1"/>
</dbReference>
<dbReference type="PROSITE" id="PS50931">
    <property type="entry name" value="HTH_LYSR"/>
    <property type="match status" value="1"/>
</dbReference>
<comment type="caution">
    <text evidence="6">The sequence shown here is derived from an EMBL/GenBank/DDBJ whole genome shotgun (WGS) entry which is preliminary data.</text>
</comment>
<dbReference type="CDD" id="cd05466">
    <property type="entry name" value="PBP2_LTTR_substrate"/>
    <property type="match status" value="1"/>
</dbReference>
<evidence type="ECO:0000256" key="3">
    <source>
        <dbReference type="ARBA" id="ARBA00023125"/>
    </source>
</evidence>
<evidence type="ECO:0000256" key="4">
    <source>
        <dbReference type="ARBA" id="ARBA00023163"/>
    </source>
</evidence>
<accession>A0ABS5S0J9</accession>
<dbReference type="SUPFAM" id="SSF46785">
    <property type="entry name" value="Winged helix' DNA-binding domain"/>
    <property type="match status" value="1"/>
</dbReference>
<evidence type="ECO:0000313" key="7">
    <source>
        <dbReference type="Proteomes" id="UP001297272"/>
    </source>
</evidence>
<reference evidence="6 7" key="1">
    <citation type="submission" date="2021-03" db="EMBL/GenBank/DDBJ databases">
        <title>Tianweitania aestuarii sp. nov., isolated from a tidal flat.</title>
        <authorList>
            <person name="Park S."/>
            <person name="Yoon J.-H."/>
        </authorList>
    </citation>
    <scope>NUCLEOTIDE SEQUENCE [LARGE SCALE GENOMIC DNA]</scope>
    <source>
        <strain evidence="6 7">BSSL-BM11</strain>
    </source>
</reference>
<keyword evidence="4" id="KW-0804">Transcription</keyword>
<protein>
    <submittedName>
        <fullName evidence="6">LysR family transcriptional regulator</fullName>
    </submittedName>
</protein>
<dbReference type="Pfam" id="PF03466">
    <property type="entry name" value="LysR_substrate"/>
    <property type="match status" value="1"/>
</dbReference>
<keyword evidence="2" id="KW-0805">Transcription regulation</keyword>